<dbReference type="SMART" id="SM00046">
    <property type="entry name" value="DAGKc"/>
    <property type="match status" value="1"/>
</dbReference>
<name>A0A9X4M0S6_9ACTN</name>
<dbReference type="PANTHER" id="PTHR12358">
    <property type="entry name" value="SPHINGOSINE KINASE"/>
    <property type="match status" value="1"/>
</dbReference>
<dbReference type="GO" id="GO:0004143">
    <property type="term" value="F:ATP-dependent diacylglycerol kinase activity"/>
    <property type="evidence" value="ECO:0007669"/>
    <property type="project" value="TreeGrafter"/>
</dbReference>
<comment type="similarity">
    <text evidence="2">Belongs to the diacylglycerol/lipid kinase family.</text>
</comment>
<comment type="caution">
    <text evidence="4">The sequence shown here is derived from an EMBL/GenBank/DDBJ whole genome shotgun (WGS) entry which is preliminary data.</text>
</comment>
<dbReference type="RefSeq" id="WP_277829625.1">
    <property type="nucleotide sequence ID" value="NZ_JAAIVF010000001.1"/>
</dbReference>
<dbReference type="PANTHER" id="PTHR12358:SF106">
    <property type="entry name" value="LIPID KINASE YEGS"/>
    <property type="match status" value="1"/>
</dbReference>
<dbReference type="PROSITE" id="PS50146">
    <property type="entry name" value="DAGK"/>
    <property type="match status" value="1"/>
</dbReference>
<dbReference type="Gene3D" id="2.60.200.40">
    <property type="match status" value="1"/>
</dbReference>
<comment type="cofactor">
    <cofactor evidence="1">
        <name>Mg(2+)</name>
        <dbReference type="ChEBI" id="CHEBI:18420"/>
    </cofactor>
</comment>
<proteinExistence type="inferred from homology"/>
<dbReference type="SUPFAM" id="SSF111331">
    <property type="entry name" value="NAD kinase/diacylglycerol kinase-like"/>
    <property type="match status" value="1"/>
</dbReference>
<dbReference type="InterPro" id="IPR016064">
    <property type="entry name" value="NAD/diacylglycerol_kinase_sf"/>
</dbReference>
<gene>
    <name evidence="4" type="ORF">NVS88_00425</name>
</gene>
<keyword evidence="4" id="KW-0808">Transferase</keyword>
<evidence type="ECO:0000313" key="4">
    <source>
        <dbReference type="EMBL" id="MDG3013023.1"/>
    </source>
</evidence>
<accession>A0A9X4M0S6</accession>
<dbReference type="InterPro" id="IPR017438">
    <property type="entry name" value="ATP-NAD_kinase_N"/>
</dbReference>
<dbReference type="EMBL" id="JANRHA010000001">
    <property type="protein sequence ID" value="MDG3013023.1"/>
    <property type="molecule type" value="Genomic_DNA"/>
</dbReference>
<dbReference type="InterPro" id="IPR050187">
    <property type="entry name" value="Lipid_Phosphate_FormReg"/>
</dbReference>
<dbReference type="InterPro" id="IPR001206">
    <property type="entry name" value="Diacylglycerol_kinase_cat_dom"/>
</dbReference>
<dbReference type="Gene3D" id="3.40.50.10330">
    <property type="entry name" value="Probable inorganic polyphosphate/atp-NAD kinase, domain 1"/>
    <property type="match status" value="1"/>
</dbReference>
<evidence type="ECO:0000256" key="1">
    <source>
        <dbReference type="ARBA" id="ARBA00001946"/>
    </source>
</evidence>
<keyword evidence="4" id="KW-0418">Kinase</keyword>
<dbReference type="AlphaFoldDB" id="A0A9X4M0S6"/>
<organism evidence="4 5">
    <name type="scientific">Speluncibacter jeojiensis</name>
    <dbReference type="NCBI Taxonomy" id="2710754"/>
    <lineage>
        <taxon>Bacteria</taxon>
        <taxon>Bacillati</taxon>
        <taxon>Actinomycetota</taxon>
        <taxon>Actinomycetes</taxon>
        <taxon>Mycobacteriales</taxon>
        <taxon>Speluncibacteraceae</taxon>
        <taxon>Speluncibacter</taxon>
    </lineage>
</organism>
<sequence>MRALLIVNPNATSTTPAGRDLLAHALASRLRLKVVHTTHRGHAGELARQAATDGASLIVVHGGDGTVNEVVNGLLGPPKPASMQSVPIGPIPAIAVVPGGSANVFARSLGIHADPVEATNQLLDLLAAKERRRIGLAHCDNRWFTFNAGMGLDAMVVEAIEAARHAGRTATPARYVRTAVRTFFRTSRRAPTLSVRLPGRPPIEGVHYAFVSNASPWTYLNQRPVHTNPETGYDTGLGLFAMRSMGVFTSLRLSRQLLAPGAQPKVGALTRIDDVSNLTIHSSEPIGLQLDGDYIGQRTEVHFASVPSALDVVAPPAP</sequence>
<feature type="domain" description="DAGKc" evidence="3">
    <location>
        <begin position="1"/>
        <end position="143"/>
    </location>
</feature>
<keyword evidence="5" id="KW-1185">Reference proteome</keyword>
<evidence type="ECO:0000259" key="3">
    <source>
        <dbReference type="PROSITE" id="PS50146"/>
    </source>
</evidence>
<protein>
    <submittedName>
        <fullName evidence="4">Diacylglycerol kinase family lipid kinase</fullName>
    </submittedName>
</protein>
<dbReference type="Proteomes" id="UP001152755">
    <property type="component" value="Unassembled WGS sequence"/>
</dbReference>
<evidence type="ECO:0000313" key="5">
    <source>
        <dbReference type="Proteomes" id="UP001152755"/>
    </source>
</evidence>
<evidence type="ECO:0000256" key="2">
    <source>
        <dbReference type="ARBA" id="ARBA00005983"/>
    </source>
</evidence>
<reference evidence="4" key="1">
    <citation type="submission" date="2022-08" db="EMBL/GenBank/DDBJ databases">
        <title>Genome analysis of Corynebacteriales strain.</title>
        <authorList>
            <person name="Lee S.D."/>
        </authorList>
    </citation>
    <scope>NUCLEOTIDE SEQUENCE</scope>
    <source>
        <strain evidence="4">D3-21</strain>
    </source>
</reference>
<dbReference type="Pfam" id="PF00781">
    <property type="entry name" value="DAGK_cat"/>
    <property type="match status" value="1"/>
</dbReference>
<dbReference type="GO" id="GO:0005886">
    <property type="term" value="C:plasma membrane"/>
    <property type="evidence" value="ECO:0007669"/>
    <property type="project" value="TreeGrafter"/>
</dbReference>